<dbReference type="RefSeq" id="WP_317793628.1">
    <property type="nucleotide sequence ID" value="NZ_AP028461.1"/>
</dbReference>
<dbReference type="InterPro" id="IPR051782">
    <property type="entry name" value="ABC_Transporter_VariousFunc"/>
</dbReference>
<protein>
    <submittedName>
        <fullName evidence="5">ABC transporter ATP-binding protein</fullName>
    </submittedName>
</protein>
<dbReference type="PROSITE" id="PS50893">
    <property type="entry name" value="ABC_TRANSPORTER_2"/>
    <property type="match status" value="1"/>
</dbReference>
<dbReference type="Pfam" id="PF00005">
    <property type="entry name" value="ABC_tran"/>
    <property type="match status" value="1"/>
</dbReference>
<dbReference type="Gene3D" id="3.40.50.300">
    <property type="entry name" value="P-loop containing nucleotide triphosphate hydrolases"/>
    <property type="match status" value="1"/>
</dbReference>
<comment type="caution">
    <text evidence="5">The sequence shown here is derived from an EMBL/GenBank/DDBJ whole genome shotgun (WGS) entry which is preliminary data.</text>
</comment>
<dbReference type="GO" id="GO:0005524">
    <property type="term" value="F:ATP binding"/>
    <property type="evidence" value="ECO:0007669"/>
    <property type="project" value="UniProtKB-KW"/>
</dbReference>
<dbReference type="Proteomes" id="UP001597183">
    <property type="component" value="Unassembled WGS sequence"/>
</dbReference>
<accession>A0ABW4AK08</accession>
<evidence type="ECO:0000259" key="4">
    <source>
        <dbReference type="PROSITE" id="PS50893"/>
    </source>
</evidence>
<gene>
    <name evidence="5" type="ORF">ACFQ5G_35160</name>
</gene>
<dbReference type="PANTHER" id="PTHR42939:SF1">
    <property type="entry name" value="ABC TRANSPORTER ATP-BINDING PROTEIN ALBC-RELATED"/>
    <property type="match status" value="1"/>
</dbReference>
<keyword evidence="1" id="KW-0813">Transport</keyword>
<feature type="domain" description="ABC transporter" evidence="4">
    <location>
        <begin position="7"/>
        <end position="227"/>
    </location>
</feature>
<reference evidence="6" key="1">
    <citation type="journal article" date="2019" name="Int. J. Syst. Evol. Microbiol.">
        <title>The Global Catalogue of Microorganisms (GCM) 10K type strain sequencing project: providing services to taxonomists for standard genome sequencing and annotation.</title>
        <authorList>
            <consortium name="The Broad Institute Genomics Platform"/>
            <consortium name="The Broad Institute Genome Sequencing Center for Infectious Disease"/>
            <person name="Wu L."/>
            <person name="Ma J."/>
        </authorList>
    </citation>
    <scope>NUCLEOTIDE SEQUENCE [LARGE SCALE GENOMIC DNA]</scope>
    <source>
        <strain evidence="6">CCM 7526</strain>
    </source>
</reference>
<dbReference type="SMART" id="SM00382">
    <property type="entry name" value="AAA"/>
    <property type="match status" value="1"/>
</dbReference>
<dbReference type="EMBL" id="JBHTMK010000044">
    <property type="protein sequence ID" value="MFD1370605.1"/>
    <property type="molecule type" value="Genomic_DNA"/>
</dbReference>
<evidence type="ECO:0000313" key="5">
    <source>
        <dbReference type="EMBL" id="MFD1370605.1"/>
    </source>
</evidence>
<organism evidence="5 6">
    <name type="scientific">Actinoplanes sichuanensis</name>
    <dbReference type="NCBI Taxonomy" id="512349"/>
    <lineage>
        <taxon>Bacteria</taxon>
        <taxon>Bacillati</taxon>
        <taxon>Actinomycetota</taxon>
        <taxon>Actinomycetes</taxon>
        <taxon>Micromonosporales</taxon>
        <taxon>Micromonosporaceae</taxon>
        <taxon>Actinoplanes</taxon>
    </lineage>
</organism>
<dbReference type="CDD" id="cd03230">
    <property type="entry name" value="ABC_DR_subfamily_A"/>
    <property type="match status" value="1"/>
</dbReference>
<evidence type="ECO:0000313" key="6">
    <source>
        <dbReference type="Proteomes" id="UP001597183"/>
    </source>
</evidence>
<evidence type="ECO:0000256" key="2">
    <source>
        <dbReference type="ARBA" id="ARBA00022741"/>
    </source>
</evidence>
<evidence type="ECO:0000256" key="1">
    <source>
        <dbReference type="ARBA" id="ARBA00022448"/>
    </source>
</evidence>
<keyword evidence="6" id="KW-1185">Reference proteome</keyword>
<evidence type="ECO:0000256" key="3">
    <source>
        <dbReference type="ARBA" id="ARBA00022840"/>
    </source>
</evidence>
<proteinExistence type="predicted"/>
<keyword evidence="2" id="KW-0547">Nucleotide-binding</keyword>
<dbReference type="SUPFAM" id="SSF52540">
    <property type="entry name" value="P-loop containing nucleoside triphosphate hydrolases"/>
    <property type="match status" value="1"/>
</dbReference>
<keyword evidence="3 5" id="KW-0067">ATP-binding</keyword>
<dbReference type="InterPro" id="IPR027417">
    <property type="entry name" value="P-loop_NTPase"/>
</dbReference>
<sequence>MTGEAALCATGLGRRYRRNWALRDCTLELPQGRIIGLVGANGAGKTTLLHLAIGLLEPTEGTVTVFGRPAAVDQVGFVAQDHPLYSGFTVADMIRFGRSLNPRFDQAGAERRLTDLDIPLGRKAGALSGGQQAQVALTLALAKQPRLLILDEPVASLDPLARREVMRTLVDAVAESDLTVLLSSHVVAELERVCDHLVLLHQGRVRLTGDIDDLLAEHRLLTGPRTGETAPGVIAATHGERSSNLLVRQPPGVPAHPRWESHPVSLEDLVLAYLDER</sequence>
<dbReference type="InterPro" id="IPR003439">
    <property type="entry name" value="ABC_transporter-like_ATP-bd"/>
</dbReference>
<dbReference type="PANTHER" id="PTHR42939">
    <property type="entry name" value="ABC TRANSPORTER ATP-BINDING PROTEIN ALBC-RELATED"/>
    <property type="match status" value="1"/>
</dbReference>
<dbReference type="InterPro" id="IPR003593">
    <property type="entry name" value="AAA+_ATPase"/>
</dbReference>
<name>A0ABW4AK08_9ACTN</name>